<dbReference type="PANTHER" id="PTHR12640:SF0">
    <property type="entry name" value="DOLICHYL-DIPHOSPHOOLIGOSACCHARIDE--PROTEIN GLYCOSYLTRANSFERASE SUBUNIT 2"/>
    <property type="match status" value="1"/>
</dbReference>
<feature type="transmembrane region" description="Helical" evidence="7">
    <location>
        <begin position="175"/>
        <end position="197"/>
    </location>
</feature>
<evidence type="ECO:0000256" key="3">
    <source>
        <dbReference type="ARBA" id="ARBA00022729"/>
    </source>
</evidence>
<dbReference type="Proteomes" id="UP000189513">
    <property type="component" value="Unassembled WGS sequence"/>
</dbReference>
<dbReference type="InterPro" id="IPR056790">
    <property type="entry name" value="Ribophorin_II_C"/>
</dbReference>
<keyword evidence="6 7" id="KW-0472">Membrane</keyword>
<evidence type="ECO:0000256" key="8">
    <source>
        <dbReference type="SAM" id="SignalP"/>
    </source>
</evidence>
<feature type="chain" id="PRO_5044244445" evidence="8">
    <location>
        <begin position="19"/>
        <end position="270"/>
    </location>
</feature>
<evidence type="ECO:0000256" key="4">
    <source>
        <dbReference type="ARBA" id="ARBA00022824"/>
    </source>
</evidence>
<evidence type="ECO:0000313" key="11">
    <source>
        <dbReference type="Proteomes" id="UP000189513"/>
    </source>
</evidence>
<keyword evidence="4" id="KW-0256">Endoplasmic reticulum</keyword>
<dbReference type="EMBL" id="MPUK01000012">
    <property type="protein sequence ID" value="ONH65231.1"/>
    <property type="molecule type" value="Genomic_DNA"/>
</dbReference>
<proteinExistence type="predicted"/>
<dbReference type="GO" id="GO:0008250">
    <property type="term" value="C:oligosaccharyltransferase complex"/>
    <property type="evidence" value="ECO:0007669"/>
    <property type="project" value="InterPro"/>
</dbReference>
<evidence type="ECO:0000313" key="10">
    <source>
        <dbReference type="EMBL" id="ONH65231.1"/>
    </source>
</evidence>
<name>A0A1V2L2E8_CYBFA</name>
<reference evidence="11" key="1">
    <citation type="journal article" date="2017" name="Genome Announc.">
        <title>Genome sequences of Cyberlindnera fabianii 65, Pichia kudriavzevii 129, and Saccharomyces cerevisiae 131 isolated from fermented masau fruits in Zimbabwe.</title>
        <authorList>
            <person name="van Rijswijck I.M.H."/>
            <person name="Derks M.F.L."/>
            <person name="Abee T."/>
            <person name="de Ridder D."/>
            <person name="Smid E.J."/>
        </authorList>
    </citation>
    <scope>NUCLEOTIDE SEQUENCE [LARGE SCALE GENOMIC DNA]</scope>
    <source>
        <strain evidence="11">65</strain>
    </source>
</reference>
<dbReference type="VEuPathDB" id="FungiDB:BON22_4894"/>
<dbReference type="InterPro" id="IPR008814">
    <property type="entry name" value="Swp1"/>
</dbReference>
<comment type="caution">
    <text evidence="10">The sequence shown here is derived from an EMBL/GenBank/DDBJ whole genome shotgun (WGS) entry which is preliminary data.</text>
</comment>
<keyword evidence="10" id="KW-0808">Transferase</keyword>
<feature type="signal peptide" evidence="8">
    <location>
        <begin position="1"/>
        <end position="18"/>
    </location>
</feature>
<dbReference type="UniPathway" id="UPA00378"/>
<organism evidence="10 11">
    <name type="scientific">Cyberlindnera fabianii</name>
    <name type="common">Yeast</name>
    <name type="synonym">Hansenula fabianii</name>
    <dbReference type="NCBI Taxonomy" id="36022"/>
    <lineage>
        <taxon>Eukaryota</taxon>
        <taxon>Fungi</taxon>
        <taxon>Dikarya</taxon>
        <taxon>Ascomycota</taxon>
        <taxon>Saccharomycotina</taxon>
        <taxon>Saccharomycetes</taxon>
        <taxon>Phaffomycetales</taxon>
        <taxon>Phaffomycetaceae</taxon>
        <taxon>Cyberlindnera</taxon>
    </lineage>
</organism>
<evidence type="ECO:0000256" key="5">
    <source>
        <dbReference type="ARBA" id="ARBA00022989"/>
    </source>
</evidence>
<keyword evidence="3 8" id="KW-0732">Signal</keyword>
<dbReference type="Pfam" id="PF25147">
    <property type="entry name" value="Ribophorin_II_C"/>
    <property type="match status" value="1"/>
</dbReference>
<keyword evidence="2 7" id="KW-0812">Transmembrane</keyword>
<evidence type="ECO:0000256" key="1">
    <source>
        <dbReference type="ARBA" id="ARBA00004477"/>
    </source>
</evidence>
<evidence type="ECO:0000256" key="6">
    <source>
        <dbReference type="ARBA" id="ARBA00023136"/>
    </source>
</evidence>
<evidence type="ECO:0000256" key="2">
    <source>
        <dbReference type="ARBA" id="ARBA00022692"/>
    </source>
</evidence>
<feature type="transmembrane region" description="Helical" evidence="7">
    <location>
        <begin position="244"/>
        <end position="267"/>
    </location>
</feature>
<dbReference type="STRING" id="36022.A0A1V2L2E8"/>
<accession>A0A1V2L2E8</accession>
<comment type="subcellular location">
    <subcellularLocation>
        <location evidence="1">Endoplasmic reticulum membrane</location>
        <topology evidence="1">Multi-pass membrane protein</topology>
    </subcellularLocation>
</comment>
<dbReference type="GO" id="GO:0006487">
    <property type="term" value="P:protein N-linked glycosylation"/>
    <property type="evidence" value="ECO:0007669"/>
    <property type="project" value="TreeGrafter"/>
</dbReference>
<dbReference type="AlphaFoldDB" id="A0A1V2L2E8"/>
<feature type="transmembrane region" description="Helical" evidence="7">
    <location>
        <begin position="209"/>
        <end position="232"/>
    </location>
</feature>
<feature type="domain" description="Ribophorin II C-terminal" evidence="9">
    <location>
        <begin position="165"/>
        <end position="263"/>
    </location>
</feature>
<keyword evidence="11" id="KW-1185">Reference proteome</keyword>
<evidence type="ECO:0000256" key="7">
    <source>
        <dbReference type="SAM" id="Phobius"/>
    </source>
</evidence>
<dbReference type="GO" id="GO:0016740">
    <property type="term" value="F:transferase activity"/>
    <property type="evidence" value="ECO:0007669"/>
    <property type="project" value="UniProtKB-KW"/>
</dbReference>
<protein>
    <submittedName>
        <fullName evidence="10">Dolichyl-diphosphooligosaccharide--protein glycosyltransferase subunit SWP1</fullName>
    </submittedName>
</protein>
<dbReference type="PANTHER" id="PTHR12640">
    <property type="entry name" value="RIBOPHORIN II"/>
    <property type="match status" value="1"/>
</dbReference>
<sequence>MRFQPLLTFAVCFSAVRALQLSNGVFRTTLGDQQFTVNSPAAPVTLDSVNSKIDITFDLEGTKRIPEQIFIKLTNKNGIETSFKPITRVDSTTFTNKFTLSYSKLPKIFTASKELDVSIIAGDVTDSKPIHARVGQIQLADALVAQSTYKKTEKFGPKPEIHHIFQGPPKSVSSVIALAFASMSVLCLIVLIGVWASQGTLNFKNFAGVGLNHFVFIGLIISYEVVFFQYYLGSTIFETILRVLVLLGPSLWFGSKVLNHVGALRLAGKR</sequence>
<gene>
    <name evidence="10" type="ORF">BON22_4894</name>
</gene>
<evidence type="ECO:0000259" key="9">
    <source>
        <dbReference type="Pfam" id="PF25147"/>
    </source>
</evidence>
<keyword evidence="5 7" id="KW-1133">Transmembrane helix</keyword>
<dbReference type="OMA" id="SIVTHYV"/>